<dbReference type="GO" id="GO:0005886">
    <property type="term" value="C:plasma membrane"/>
    <property type="evidence" value="ECO:0007669"/>
    <property type="project" value="InterPro"/>
</dbReference>
<feature type="transmembrane region" description="Helical" evidence="10">
    <location>
        <begin position="12"/>
        <end position="39"/>
    </location>
</feature>
<name>X1KV80_9ZZZZ</name>
<evidence type="ECO:0000256" key="3">
    <source>
        <dbReference type="ARBA" id="ARBA00022679"/>
    </source>
</evidence>
<evidence type="ECO:0000256" key="4">
    <source>
        <dbReference type="ARBA" id="ARBA00022692"/>
    </source>
</evidence>
<keyword evidence="2" id="KW-0444">Lipid biosynthesis</keyword>
<sequence>MPKSFVISLAAWIIVYLATYTIALASISFAIVLPIITTILGEAELIDRIFILIMALLIIYAHRSNIKRIIKKEEPRTVLWRKK</sequence>
<keyword evidence="9" id="KW-1208">Phospholipid metabolism</keyword>
<gene>
    <name evidence="11" type="ORF">S06H3_12854</name>
</gene>
<keyword evidence="5 10" id="KW-1133">Transmembrane helix</keyword>
<dbReference type="GO" id="GO:0008654">
    <property type="term" value="P:phospholipid biosynthetic process"/>
    <property type="evidence" value="ECO:0007669"/>
    <property type="project" value="UniProtKB-KW"/>
</dbReference>
<dbReference type="InterPro" id="IPR003811">
    <property type="entry name" value="G3P_acylTferase_PlsY"/>
</dbReference>
<reference evidence="11" key="1">
    <citation type="journal article" date="2014" name="Front. Microbiol.">
        <title>High frequency of phylogenetically diverse reductive dehalogenase-homologous genes in deep subseafloor sedimentary metagenomes.</title>
        <authorList>
            <person name="Kawai M."/>
            <person name="Futagami T."/>
            <person name="Toyoda A."/>
            <person name="Takaki Y."/>
            <person name="Nishi S."/>
            <person name="Hori S."/>
            <person name="Arai W."/>
            <person name="Tsubouchi T."/>
            <person name="Morono Y."/>
            <person name="Uchiyama I."/>
            <person name="Ito T."/>
            <person name="Fujiyama A."/>
            <person name="Inagaki F."/>
            <person name="Takami H."/>
        </authorList>
    </citation>
    <scope>NUCLEOTIDE SEQUENCE</scope>
    <source>
        <strain evidence="11">Expedition CK06-06</strain>
    </source>
</reference>
<keyword evidence="8" id="KW-0594">Phospholipid biosynthesis</keyword>
<evidence type="ECO:0000256" key="7">
    <source>
        <dbReference type="ARBA" id="ARBA00023136"/>
    </source>
</evidence>
<organism evidence="11">
    <name type="scientific">marine sediment metagenome</name>
    <dbReference type="NCBI Taxonomy" id="412755"/>
    <lineage>
        <taxon>unclassified sequences</taxon>
        <taxon>metagenomes</taxon>
        <taxon>ecological metagenomes</taxon>
    </lineage>
</organism>
<evidence type="ECO:0000256" key="10">
    <source>
        <dbReference type="SAM" id="Phobius"/>
    </source>
</evidence>
<dbReference type="GO" id="GO:0043772">
    <property type="term" value="F:acyl-phosphate glycerol-3-phosphate acyltransferase activity"/>
    <property type="evidence" value="ECO:0007669"/>
    <property type="project" value="InterPro"/>
</dbReference>
<dbReference type="AlphaFoldDB" id="X1KV80"/>
<evidence type="ECO:0000313" key="11">
    <source>
        <dbReference type="EMBL" id="GAI10608.1"/>
    </source>
</evidence>
<dbReference type="EMBL" id="BARV01006277">
    <property type="protein sequence ID" value="GAI10608.1"/>
    <property type="molecule type" value="Genomic_DNA"/>
</dbReference>
<proteinExistence type="predicted"/>
<evidence type="ECO:0000256" key="1">
    <source>
        <dbReference type="ARBA" id="ARBA00022475"/>
    </source>
</evidence>
<keyword evidence="4 10" id="KW-0812">Transmembrane</keyword>
<dbReference type="Pfam" id="PF02660">
    <property type="entry name" value="G3P_acyltransf"/>
    <property type="match status" value="1"/>
</dbReference>
<accession>X1KV80</accession>
<protein>
    <recommendedName>
        <fullName evidence="12">Acyl-phosphate glycerol 3-phosphate acyltransferase</fullName>
    </recommendedName>
</protein>
<feature type="transmembrane region" description="Helical" evidence="10">
    <location>
        <begin position="45"/>
        <end position="62"/>
    </location>
</feature>
<keyword evidence="1" id="KW-1003">Cell membrane</keyword>
<evidence type="ECO:0000256" key="8">
    <source>
        <dbReference type="ARBA" id="ARBA00023209"/>
    </source>
</evidence>
<evidence type="ECO:0000256" key="2">
    <source>
        <dbReference type="ARBA" id="ARBA00022516"/>
    </source>
</evidence>
<evidence type="ECO:0008006" key="12">
    <source>
        <dbReference type="Google" id="ProtNLM"/>
    </source>
</evidence>
<keyword evidence="6" id="KW-0443">Lipid metabolism</keyword>
<keyword evidence="3" id="KW-0808">Transferase</keyword>
<comment type="caution">
    <text evidence="11">The sequence shown here is derived from an EMBL/GenBank/DDBJ whole genome shotgun (WGS) entry which is preliminary data.</text>
</comment>
<evidence type="ECO:0000256" key="9">
    <source>
        <dbReference type="ARBA" id="ARBA00023264"/>
    </source>
</evidence>
<evidence type="ECO:0000256" key="5">
    <source>
        <dbReference type="ARBA" id="ARBA00022989"/>
    </source>
</evidence>
<keyword evidence="7 10" id="KW-0472">Membrane</keyword>
<evidence type="ECO:0000256" key="6">
    <source>
        <dbReference type="ARBA" id="ARBA00023098"/>
    </source>
</evidence>